<protein>
    <submittedName>
        <fullName evidence="1">Uncharacterized protein</fullName>
    </submittedName>
</protein>
<gene>
    <name evidence="1" type="ORF">CAL28_11640</name>
</gene>
<keyword evidence="2" id="KW-1185">Reference proteome</keyword>
<proteinExistence type="predicted"/>
<organism evidence="1 2">
    <name type="scientific">Bordetella genomosp. 11</name>
    <dbReference type="NCBI Taxonomy" id="1416808"/>
    <lineage>
        <taxon>Bacteria</taxon>
        <taxon>Pseudomonadati</taxon>
        <taxon>Pseudomonadota</taxon>
        <taxon>Betaproteobacteria</taxon>
        <taxon>Burkholderiales</taxon>
        <taxon>Alcaligenaceae</taxon>
        <taxon>Bordetella</taxon>
    </lineage>
</organism>
<reference evidence="2" key="1">
    <citation type="submission" date="2017-05" db="EMBL/GenBank/DDBJ databases">
        <title>Complete and WGS of Bordetella genogroups.</title>
        <authorList>
            <person name="Spilker T."/>
            <person name="Lipuma J."/>
        </authorList>
    </citation>
    <scope>NUCLEOTIDE SEQUENCE [LARGE SCALE GENOMIC DNA]</scope>
    <source>
        <strain evidence="2">AU8856</strain>
    </source>
</reference>
<sequence length="244" mass="27443">MLFEASGVKTHFASWEHWATEVMSGWGLKDAQNLSAGEMYRRFIAIDFELSSGAYLYIDCKFLQGVKGGDLRARTVVNPIQLAHMFDWNVFDDIEVLYIGKSKGSVLNRTMNHNKWGGITSAVKEDEMVLVYFMNIAHSPMAKVTPFQILRVVGAIDDDELDRDAVSVITEAALIKHFFKEKGFNEQVVTQPIEEVAKIKEMLVDRGYTGVLVEVRLDGPLGVLGTDATGYHNHHAARYMLQQL</sequence>
<evidence type="ECO:0000313" key="2">
    <source>
        <dbReference type="Proteomes" id="UP000215767"/>
    </source>
</evidence>
<evidence type="ECO:0000313" key="1">
    <source>
        <dbReference type="EMBL" id="OZI60112.1"/>
    </source>
</evidence>
<dbReference type="Proteomes" id="UP000215767">
    <property type="component" value="Unassembled WGS sequence"/>
</dbReference>
<accession>A0A261UFC6</accession>
<dbReference type="AlphaFoldDB" id="A0A261UFC6"/>
<dbReference type="EMBL" id="NEVS01000004">
    <property type="protein sequence ID" value="OZI60112.1"/>
    <property type="molecule type" value="Genomic_DNA"/>
</dbReference>
<comment type="caution">
    <text evidence="1">The sequence shown here is derived from an EMBL/GenBank/DDBJ whole genome shotgun (WGS) entry which is preliminary data.</text>
</comment>
<name>A0A261UFC6_9BORD</name>